<dbReference type="AlphaFoldDB" id="A0A927BAH9"/>
<dbReference type="Pfam" id="PF14078">
    <property type="entry name" value="DUF4259"/>
    <property type="match status" value="1"/>
</dbReference>
<gene>
    <name evidence="1" type="ORF">IC235_03090</name>
</gene>
<dbReference type="Proteomes" id="UP000612233">
    <property type="component" value="Unassembled WGS sequence"/>
</dbReference>
<accession>A0A927BAH9</accession>
<dbReference type="InterPro" id="IPR025355">
    <property type="entry name" value="DUF4259"/>
</dbReference>
<dbReference type="RefSeq" id="WP_191003713.1">
    <property type="nucleotide sequence ID" value="NZ_JACXAD010000003.1"/>
</dbReference>
<proteinExistence type="predicted"/>
<reference evidence="1" key="1">
    <citation type="submission" date="2020-09" db="EMBL/GenBank/DDBJ databases">
        <authorList>
            <person name="Kim M.K."/>
        </authorList>
    </citation>
    <scope>NUCLEOTIDE SEQUENCE</scope>
    <source>
        <strain evidence="1">BT664</strain>
    </source>
</reference>
<protein>
    <submittedName>
        <fullName evidence="1">DUF4259 domain-containing protein</fullName>
    </submittedName>
</protein>
<sequence>MGTWGSGNFDSDDALDYLSDIANPLVEKLMEVVENPELADADEESNHCMAAVEILTMLSQYYSDTRLNPQFVADCRRTVLTQWDETIDELDPDPDYKVARRQVMEQSFDKLLAVVKHWQ</sequence>
<evidence type="ECO:0000313" key="1">
    <source>
        <dbReference type="EMBL" id="MBD2766876.1"/>
    </source>
</evidence>
<evidence type="ECO:0000313" key="2">
    <source>
        <dbReference type="Proteomes" id="UP000612233"/>
    </source>
</evidence>
<name>A0A927BAH9_9BACT</name>
<dbReference type="EMBL" id="JACXAD010000003">
    <property type="protein sequence ID" value="MBD2766876.1"/>
    <property type="molecule type" value="Genomic_DNA"/>
</dbReference>
<organism evidence="1 2">
    <name type="scientific">Hymenobacter montanus</name>
    <dbReference type="NCBI Taxonomy" id="2771359"/>
    <lineage>
        <taxon>Bacteria</taxon>
        <taxon>Pseudomonadati</taxon>
        <taxon>Bacteroidota</taxon>
        <taxon>Cytophagia</taxon>
        <taxon>Cytophagales</taxon>
        <taxon>Hymenobacteraceae</taxon>
        <taxon>Hymenobacter</taxon>
    </lineage>
</organism>
<keyword evidence="2" id="KW-1185">Reference proteome</keyword>
<comment type="caution">
    <text evidence="1">The sequence shown here is derived from an EMBL/GenBank/DDBJ whole genome shotgun (WGS) entry which is preliminary data.</text>
</comment>